<feature type="transmembrane region" description="Helical" evidence="2">
    <location>
        <begin position="470"/>
        <end position="489"/>
    </location>
</feature>
<feature type="transmembrane region" description="Helical" evidence="2">
    <location>
        <begin position="509"/>
        <end position="527"/>
    </location>
</feature>
<keyword evidence="2" id="KW-0472">Membrane</keyword>
<dbReference type="EMBL" id="WPCU01000007">
    <property type="protein sequence ID" value="MVA76752.1"/>
    <property type="molecule type" value="Genomic_DNA"/>
</dbReference>
<feature type="transmembrane region" description="Helical" evidence="2">
    <location>
        <begin position="201"/>
        <end position="230"/>
    </location>
</feature>
<evidence type="ECO:0000256" key="1">
    <source>
        <dbReference type="SAM" id="MobiDB-lite"/>
    </source>
</evidence>
<feature type="transmembrane region" description="Helical" evidence="2">
    <location>
        <begin position="418"/>
        <end position="436"/>
    </location>
</feature>
<proteinExistence type="predicted"/>
<feature type="transmembrane region" description="Helical" evidence="2">
    <location>
        <begin position="547"/>
        <end position="565"/>
    </location>
</feature>
<feature type="region of interest" description="Disordered" evidence="1">
    <location>
        <begin position="576"/>
        <end position="600"/>
    </location>
</feature>
<feature type="transmembrane region" description="Helical" evidence="2">
    <location>
        <begin position="132"/>
        <end position="153"/>
    </location>
</feature>
<feature type="transmembrane region" description="Helical" evidence="2">
    <location>
        <begin position="82"/>
        <end position="103"/>
    </location>
</feature>
<keyword evidence="2" id="KW-0812">Transmembrane</keyword>
<protein>
    <submittedName>
        <fullName evidence="3">Uncharacterized protein</fullName>
    </submittedName>
</protein>
<gene>
    <name evidence="3" type="ORF">GC722_12065</name>
</gene>
<name>A0A6A9UY80_9ACTN</name>
<feature type="transmembrane region" description="Helical" evidence="2">
    <location>
        <begin position="40"/>
        <end position="62"/>
    </location>
</feature>
<dbReference type="AlphaFoldDB" id="A0A6A9UY80"/>
<dbReference type="RefSeq" id="WP_156610404.1">
    <property type="nucleotide sequence ID" value="NZ_WPCU01000007.1"/>
</dbReference>
<feature type="transmembrane region" description="Helical" evidence="2">
    <location>
        <begin position="160"/>
        <end position="181"/>
    </location>
</feature>
<reference evidence="3 4" key="1">
    <citation type="submission" date="2019-12" db="EMBL/GenBank/DDBJ databases">
        <title>Auraticoccus cholistani sp. nov., an actinomycete isolated from soil of Cholistan desert.</title>
        <authorList>
            <person name="Cheema M.T."/>
        </authorList>
    </citation>
    <scope>NUCLEOTIDE SEQUENCE [LARGE SCALE GENOMIC DNA]</scope>
    <source>
        <strain evidence="3 4">F435</strain>
    </source>
</reference>
<sequence length="600" mass="62782">MAGPRRLPLPLRLVWELVDLVLLAQVRDGRVRFPPWPTGLGLIGVVALVGYLLAGLLVLLAVPLRRVDVLVSSPDLGVLPSSALPVLMLLVTLALSLVVTAALHAQRWALLAALLLAGSLVAQVAVPASVAAGPAALLCGSAGLAGLVLLALVRRRGEFAWFEFPLAAAAVATGTLLPLLLQQRVHQQMGFDARVLSTTQLFMAVAQVAVPAVIIGGAALAEIAVATAGWGLRVVRTEAPRGVWPVLGVALAVLGLVGAGWQLRRDPGSVLASAALLALGVLAVLLVVRGHRRTAADRVVPERLVASWRSLIVWLTLACCATVLPTYLVLSLQAVVQVWRLPGAELLVALVGLLVTGPVVSLVRLAAVVASVVLALRWSRRGEHARPLLLVAFCTVVLPGVVSTLSGSRLRLGWSTEGLAVAAVLLAVLALAGFAVTRRLTVRRSSSLMMVLALSCCFLVRDVLADPVSALLGSSAIALVLFGLVWRLLTDASWTRTWTPAFPLPARVLFFWANALVAVTSLAFVALGRGLGGLTDITPFAELGDFLLGSALYLAAVLGCFWQLLPQPRRPLAPGAWPPPPAVPGRPVRPAAPAGPGYRT</sequence>
<evidence type="ECO:0000313" key="4">
    <source>
        <dbReference type="Proteomes" id="UP000435304"/>
    </source>
</evidence>
<feature type="transmembrane region" description="Helical" evidence="2">
    <location>
        <begin position="242"/>
        <end position="263"/>
    </location>
</feature>
<evidence type="ECO:0000313" key="3">
    <source>
        <dbReference type="EMBL" id="MVA76752.1"/>
    </source>
</evidence>
<organism evidence="3 4">
    <name type="scientific">Auraticoccus cholistanensis</name>
    <dbReference type="NCBI Taxonomy" id="2656650"/>
    <lineage>
        <taxon>Bacteria</taxon>
        <taxon>Bacillati</taxon>
        <taxon>Actinomycetota</taxon>
        <taxon>Actinomycetes</taxon>
        <taxon>Propionibacteriales</taxon>
        <taxon>Propionibacteriaceae</taxon>
        <taxon>Auraticoccus</taxon>
    </lineage>
</organism>
<feature type="transmembrane region" description="Helical" evidence="2">
    <location>
        <begin position="108"/>
        <end position="126"/>
    </location>
</feature>
<keyword evidence="4" id="KW-1185">Reference proteome</keyword>
<keyword evidence="2" id="KW-1133">Transmembrane helix</keyword>
<feature type="transmembrane region" description="Helical" evidence="2">
    <location>
        <begin position="388"/>
        <end position="406"/>
    </location>
</feature>
<feature type="transmembrane region" description="Helical" evidence="2">
    <location>
        <begin position="448"/>
        <end position="464"/>
    </location>
</feature>
<feature type="transmembrane region" description="Helical" evidence="2">
    <location>
        <begin position="269"/>
        <end position="290"/>
    </location>
</feature>
<feature type="transmembrane region" description="Helical" evidence="2">
    <location>
        <begin position="311"/>
        <end position="334"/>
    </location>
</feature>
<accession>A0A6A9UY80</accession>
<feature type="compositionally biased region" description="Low complexity" evidence="1">
    <location>
        <begin position="585"/>
        <end position="600"/>
    </location>
</feature>
<comment type="caution">
    <text evidence="3">The sequence shown here is derived from an EMBL/GenBank/DDBJ whole genome shotgun (WGS) entry which is preliminary data.</text>
</comment>
<dbReference type="Proteomes" id="UP000435304">
    <property type="component" value="Unassembled WGS sequence"/>
</dbReference>
<feature type="transmembrane region" description="Helical" evidence="2">
    <location>
        <begin position="346"/>
        <end position="376"/>
    </location>
</feature>
<evidence type="ECO:0000256" key="2">
    <source>
        <dbReference type="SAM" id="Phobius"/>
    </source>
</evidence>